<keyword evidence="6 9" id="KW-0472">Membrane</keyword>
<feature type="coiled-coil region" evidence="7">
    <location>
        <begin position="199"/>
        <end position="233"/>
    </location>
</feature>
<comment type="caution">
    <text evidence="10">The sequence shown here is derived from an EMBL/GenBank/DDBJ whole genome shotgun (WGS) entry which is preliminary data.</text>
</comment>
<keyword evidence="7" id="KW-0175">Coiled coil</keyword>
<dbReference type="SUPFAM" id="SSF103473">
    <property type="entry name" value="MFS general substrate transporter"/>
    <property type="match status" value="1"/>
</dbReference>
<dbReference type="Gene3D" id="1.25.40.10">
    <property type="entry name" value="Tetratricopeptide repeat domain"/>
    <property type="match status" value="3"/>
</dbReference>
<evidence type="ECO:0000313" key="10">
    <source>
        <dbReference type="EMBL" id="OLP86019.1"/>
    </source>
</evidence>
<feature type="coiled-coil region" evidence="7">
    <location>
        <begin position="1061"/>
        <end position="1113"/>
    </location>
</feature>
<evidence type="ECO:0000256" key="4">
    <source>
        <dbReference type="ARBA" id="ARBA00022692"/>
    </source>
</evidence>
<dbReference type="Proteomes" id="UP000186817">
    <property type="component" value="Unassembled WGS sequence"/>
</dbReference>
<dbReference type="OrthoDB" id="438262at2759"/>
<organism evidence="10 11">
    <name type="scientific">Symbiodinium microadriaticum</name>
    <name type="common">Dinoflagellate</name>
    <name type="synonym">Zooxanthella microadriatica</name>
    <dbReference type="NCBI Taxonomy" id="2951"/>
    <lineage>
        <taxon>Eukaryota</taxon>
        <taxon>Sar</taxon>
        <taxon>Alveolata</taxon>
        <taxon>Dinophyceae</taxon>
        <taxon>Suessiales</taxon>
        <taxon>Symbiodiniaceae</taxon>
        <taxon>Symbiodinium</taxon>
    </lineage>
</organism>
<evidence type="ECO:0000256" key="3">
    <source>
        <dbReference type="ARBA" id="ARBA00022475"/>
    </source>
</evidence>
<name>A0A1Q9CSW6_SYMMI</name>
<feature type="coiled-coil region" evidence="7">
    <location>
        <begin position="1157"/>
        <end position="1205"/>
    </location>
</feature>
<evidence type="ECO:0000256" key="6">
    <source>
        <dbReference type="ARBA" id="ARBA00023136"/>
    </source>
</evidence>
<dbReference type="SUPFAM" id="SSF48452">
    <property type="entry name" value="TPR-like"/>
    <property type="match status" value="3"/>
</dbReference>
<feature type="region of interest" description="Disordered" evidence="8">
    <location>
        <begin position="305"/>
        <end position="345"/>
    </location>
</feature>
<accession>A0A1Q9CSW6</accession>
<evidence type="ECO:0000256" key="2">
    <source>
        <dbReference type="ARBA" id="ARBA00022448"/>
    </source>
</evidence>
<dbReference type="EMBL" id="LSRX01000940">
    <property type="protein sequence ID" value="OLP86019.1"/>
    <property type="molecule type" value="Genomic_DNA"/>
</dbReference>
<comment type="subcellular location">
    <subcellularLocation>
        <location evidence="1">Cell membrane</location>
        <topology evidence="1">Multi-pass membrane protein</topology>
    </subcellularLocation>
</comment>
<evidence type="ECO:0000256" key="7">
    <source>
        <dbReference type="SAM" id="Coils"/>
    </source>
</evidence>
<feature type="coiled-coil region" evidence="7">
    <location>
        <begin position="86"/>
        <end position="152"/>
    </location>
</feature>
<gene>
    <name evidence="10" type="primary">tetA</name>
    <name evidence="10" type="ORF">AK812_SmicGene32913</name>
</gene>
<feature type="transmembrane region" description="Helical" evidence="9">
    <location>
        <begin position="907"/>
        <end position="927"/>
    </location>
</feature>
<dbReference type="GO" id="GO:0022857">
    <property type="term" value="F:transmembrane transporter activity"/>
    <property type="evidence" value="ECO:0007669"/>
    <property type="project" value="InterPro"/>
</dbReference>
<dbReference type="PANTHER" id="PTHR43414:SF6">
    <property type="entry name" value="MULTIDRUG RESISTANCE PROTEIN MDTG"/>
    <property type="match status" value="1"/>
</dbReference>
<keyword evidence="3" id="KW-1003">Cell membrane</keyword>
<feature type="transmembrane region" description="Helical" evidence="9">
    <location>
        <begin position="879"/>
        <end position="900"/>
    </location>
</feature>
<evidence type="ECO:0000256" key="8">
    <source>
        <dbReference type="SAM" id="MobiDB-lite"/>
    </source>
</evidence>
<keyword evidence="4 9" id="KW-0812">Transmembrane</keyword>
<keyword evidence="2" id="KW-0813">Transport</keyword>
<dbReference type="Gene3D" id="1.20.1250.20">
    <property type="entry name" value="MFS general substrate transporter like domains"/>
    <property type="match status" value="1"/>
</dbReference>
<protein>
    <submittedName>
        <fullName evidence="10">Tetracycline resistance protein, class B</fullName>
    </submittedName>
</protein>
<feature type="non-terminal residue" evidence="10">
    <location>
        <position position="1847"/>
    </location>
</feature>
<evidence type="ECO:0000256" key="1">
    <source>
        <dbReference type="ARBA" id="ARBA00004651"/>
    </source>
</evidence>
<dbReference type="GO" id="GO:0005886">
    <property type="term" value="C:plasma membrane"/>
    <property type="evidence" value="ECO:0007669"/>
    <property type="project" value="UniProtKB-SubCell"/>
</dbReference>
<dbReference type="InterPro" id="IPR011701">
    <property type="entry name" value="MFS"/>
</dbReference>
<dbReference type="PANTHER" id="PTHR43414">
    <property type="entry name" value="MULTIDRUG RESISTANCE PROTEIN MDTG"/>
    <property type="match status" value="1"/>
</dbReference>
<evidence type="ECO:0000256" key="5">
    <source>
        <dbReference type="ARBA" id="ARBA00022989"/>
    </source>
</evidence>
<dbReference type="InterPro" id="IPR036259">
    <property type="entry name" value="MFS_trans_sf"/>
</dbReference>
<evidence type="ECO:0000313" key="11">
    <source>
        <dbReference type="Proteomes" id="UP000186817"/>
    </source>
</evidence>
<feature type="compositionally biased region" description="Basic and acidic residues" evidence="8">
    <location>
        <begin position="305"/>
        <end position="341"/>
    </location>
</feature>
<reference evidence="10 11" key="1">
    <citation type="submission" date="2016-02" db="EMBL/GenBank/DDBJ databases">
        <title>Genome analysis of coral dinoflagellate symbionts highlights evolutionary adaptations to a symbiotic lifestyle.</title>
        <authorList>
            <person name="Aranda M."/>
            <person name="Li Y."/>
            <person name="Liew Y.J."/>
            <person name="Baumgarten S."/>
            <person name="Simakov O."/>
            <person name="Wilson M."/>
            <person name="Piel J."/>
            <person name="Ashoor H."/>
            <person name="Bougouffa S."/>
            <person name="Bajic V.B."/>
            <person name="Ryu T."/>
            <person name="Ravasi T."/>
            <person name="Bayer T."/>
            <person name="Micklem G."/>
            <person name="Kim H."/>
            <person name="Bhak J."/>
            <person name="Lajeunesse T.C."/>
            <person name="Voolstra C.R."/>
        </authorList>
    </citation>
    <scope>NUCLEOTIDE SEQUENCE [LARGE SCALE GENOMIC DNA]</scope>
    <source>
        <strain evidence="10 11">CCMP2467</strain>
    </source>
</reference>
<dbReference type="InterPro" id="IPR011990">
    <property type="entry name" value="TPR-like_helical_dom_sf"/>
</dbReference>
<dbReference type="Pfam" id="PF07690">
    <property type="entry name" value="MFS_1"/>
    <property type="match status" value="1"/>
</dbReference>
<keyword evidence="5 9" id="KW-1133">Transmembrane helix</keyword>
<proteinExistence type="predicted"/>
<sequence>METLRAVVLSLRYRMVQKLALACVGGKEEKLLGGCSGPTSVAALRSVEACPGMLRVEVASVAGWVCQPTSSDHVTNDQILQLQSALDEMRLLLNHEQRVSQELKAQVRDERRRAEMLQREMQDKLEFQDHEMKSLLAELETAKAALQQKKNEFPGPMEETSEKPSQVHLRVLKQRECETELLAALLEHATKQATACPAVQKESTALQQLRSELEVAQGKAPEAQEATEELRQQLQQEKVSRLEVEHLLELQRESLVREVHHRKSFEAQVAEFLQLLGQRNALHAMLIQWFEVEQLLELQRESLMRDQRKEPQRQIPAREPRRLPKEERLQQPQERRLRENESNTCRAQHKGLPIRAVQYVPHLVGEPFPFPESDPQGYYKSVFQKLHQRDLPLIGNAMQADTLRIRPWPLAPRNRNEAHAPFLELMRQQGICKLVPTFHLAKHYAEMLKQGKTSPETNSDSHLATDFIRFGGTVDGNVLEEIEMVGWSLDLSLDLFKLLPLVRTDCTLEPKDESYSMYKSMLEVIVAWVRQQGIAGSAAPALREVPLLVPLDLSQIDWTQRMVEAKLITLLQCMEQWSSPVFGQFQDIPRTRWLLSFALPYEMEYEDCQGEQNLRCFPFETLLSQLATRLSQTNTSAVIMVGTQALKPDPSNNPNPVQDYGTETEPARQQLVLQNAYESYLRVKETHGNLDGFILEDPIVLVAVSSTRLPTQTSVQVTQCKSLVRSSDSFSYSLPLFCPFWASFPARIMVSSSVIALLIVETINSTTSMALMPILPFYVLEMGANAFDIALQGTVYNLTQMIFSPFIGTLSDRVGRKRILIMALLGGAFVSFLQAKAENLTQMLVVRAVGGIAASSGPVETAYLMEESTSEKELREVLVLQRIVVTLGAILGPLVAKVFSHLSFQDLCYLIVASNIVGAFIGIFFYSEHETEQALLMVLLCVLMGVSGAGSRRLQGWRQPRVRTSPHPQLRLFAKSTKVSAAMAPIGEAATTWATALDLLASKKADDAAKLGTDLQKKVASVAGWVCQPTSFDNASNDQILQLQSALEEMRLLLNHEQRVSQELKGQVRDERRRREMLQREMQDKLELQDREMKSLLAELETAKKAMHQKKNEIQGPLVETSEKPRKVHSHGRECETELLAALLEHATKQATACPAVKKEATALQQLRSELEVAQGKASEAQEATEELRQQLQQEKASRSEVEHLLELQRESLVREVHNRKTFEAQVAEFLQLLGQRNALHGMLLQWFEVEQLLELQRESLMRKARAELQHLNELQRGKDNGMKMLEAAGAITAAVAQIGKTGPDFIEALRGLGASWSEAAGLLAAGGSGGDSGPWGKAADLAKTASGKASGATLKAAMDLAKEVGASWTEKLTPITVADLSSSKTEDEAALKAAADAPQKISDTRQKAAALVKASLAQLQMESPQSEDALKNAKDALASFRELNVPEGEATALRAVAVASLGVDAFGALQAANQSLKTFKELGHGKGQVAALHSIAMAHLGKDSTDDCVFRAMEGLKLSRQVGDRMREYAILATIVEAYLIQGAGKRGLSSAQEALAVAKGLGEKLLEAKAQCLVAKAAGLCSAAESAAGVAAAQEALKMYQSMGLKSKESEALAALGAACMAKEDPAEALREGQGLADKFRQAGDKKEESSVMLAIAKIHKDSKELDQALRAAQEAVTCAKASNDRTAEAKALQATALIRLEKEEPGEALRAAEQACGLYRNQAFPSRASRNAEIACLKAMVDAQAAMGSADEGMRLASEQQRRYKSLKEKKGEGSAFLMMGKLHQLRGDLEEALNCLVQCPALFLAVGDRKGEGEAWLGIAKIHLGKGDVQQAQRAAEECALAY</sequence>
<evidence type="ECO:0000256" key="9">
    <source>
        <dbReference type="SAM" id="Phobius"/>
    </source>
</evidence>
<keyword evidence="11" id="KW-1185">Reference proteome</keyword>